<reference evidence="3" key="1">
    <citation type="journal article" date="2014" name="Genome Announc.">
        <title>Genome sequence and annotation of Acremonium chrysogenum, producer of the beta-lactam antibiotic cephalosporin C.</title>
        <authorList>
            <person name="Terfehr D."/>
            <person name="Dahlmann T.A."/>
            <person name="Specht T."/>
            <person name="Zadra I."/>
            <person name="Kuernsteiner H."/>
            <person name="Kueck U."/>
        </authorList>
    </citation>
    <scope>NUCLEOTIDE SEQUENCE [LARGE SCALE GENOMIC DNA]</scope>
    <source>
        <strain evidence="3">ATCC 11550 / CBS 779.69 / DSM 880 / IAM 14645 / JCM 23072 / IMI 49137</strain>
    </source>
</reference>
<evidence type="ECO:0000256" key="1">
    <source>
        <dbReference type="SAM" id="MobiDB-lite"/>
    </source>
</evidence>
<comment type="caution">
    <text evidence="2">The sequence shown here is derived from an EMBL/GenBank/DDBJ whole genome shotgun (WGS) entry which is preliminary data.</text>
</comment>
<dbReference type="OrthoDB" id="3267335at2759"/>
<feature type="compositionally biased region" description="Acidic residues" evidence="1">
    <location>
        <begin position="232"/>
        <end position="254"/>
    </location>
</feature>
<protein>
    <submittedName>
        <fullName evidence="2">Uncharacterized protein</fullName>
    </submittedName>
</protein>
<dbReference type="AlphaFoldDB" id="A0A086T0T9"/>
<keyword evidence="3" id="KW-1185">Reference proteome</keyword>
<sequence length="329" mass="34520">MELFNLVTIPPGNDNPSAAGTIAARDFTISNGQIFTPGFAVLNAPQPETPLGGDTLHISLDVTANGQLPLPPLDADSPSQIFDITVFLYSYSTGRNFTVSNGTAAGQDDASLGNIMEQEPGSTVKHINWVWPDCLVGDGQPEGDDSDRGAYNISIRQNFRLNGEDHYTIFDVPISVTNRIEESDDRPSCDVLTNGLLSPEDIDAESANAVGVLFAPDDATEVDFEEGRGNDEENDDDDADDDDAGDEQDDDGDADNGNGGGNNDNGDAANGNNDQGGPGDGDSNDNADDPPFGGQREEATPEDGLGAGATLGVSWTLLLAGALFNIVHF</sequence>
<feature type="compositionally biased region" description="Low complexity" evidence="1">
    <location>
        <begin position="264"/>
        <end position="273"/>
    </location>
</feature>
<dbReference type="Proteomes" id="UP000029964">
    <property type="component" value="Unassembled WGS sequence"/>
</dbReference>
<name>A0A086T0T9_HAPC1</name>
<gene>
    <name evidence="2" type="ORF">ACRE_062570</name>
</gene>
<organism evidence="2 3">
    <name type="scientific">Hapsidospora chrysogenum (strain ATCC 11550 / CBS 779.69 / DSM 880 / IAM 14645 / JCM 23072 / IMI 49137)</name>
    <name type="common">Acremonium chrysogenum</name>
    <dbReference type="NCBI Taxonomy" id="857340"/>
    <lineage>
        <taxon>Eukaryota</taxon>
        <taxon>Fungi</taxon>
        <taxon>Dikarya</taxon>
        <taxon>Ascomycota</taxon>
        <taxon>Pezizomycotina</taxon>
        <taxon>Sordariomycetes</taxon>
        <taxon>Hypocreomycetidae</taxon>
        <taxon>Hypocreales</taxon>
        <taxon>Bionectriaceae</taxon>
        <taxon>Hapsidospora</taxon>
    </lineage>
</organism>
<proteinExistence type="predicted"/>
<dbReference type="EMBL" id="JPKY01000080">
    <property type="protein sequence ID" value="KFH42971.1"/>
    <property type="molecule type" value="Genomic_DNA"/>
</dbReference>
<dbReference type="STRING" id="857340.A0A086T0T9"/>
<feature type="region of interest" description="Disordered" evidence="1">
    <location>
        <begin position="215"/>
        <end position="306"/>
    </location>
</feature>
<evidence type="ECO:0000313" key="2">
    <source>
        <dbReference type="EMBL" id="KFH42971.1"/>
    </source>
</evidence>
<evidence type="ECO:0000313" key="3">
    <source>
        <dbReference type="Proteomes" id="UP000029964"/>
    </source>
</evidence>
<accession>A0A086T0T9</accession>
<dbReference type="HOGENOM" id="CLU_073096_0_0_1"/>